<dbReference type="EMBL" id="MBQG01000067">
    <property type="protein sequence ID" value="OHX52614.1"/>
    <property type="molecule type" value="Genomic_DNA"/>
</dbReference>
<sequence length="177" mass="19924">MVNRGKDKGFINVVIGIHFPTKLGLAKGVTSDFQKLTGRQPNKIETYIRDYRHFWRRLRIAPPENPLAVAFCFCITKPRISDLIWGFQLVEKERYAIDIPQNSSACQNPCSCIAALASSQRADLAGYGQLLARAELTRPRCTSPEWISALRLVPWASALFCSISPITFNIGYSFPLF</sequence>
<dbReference type="Proteomes" id="UP000242153">
    <property type="component" value="Unassembled WGS sequence"/>
</dbReference>
<accession>A0ABX3D1Z1</accession>
<protein>
    <submittedName>
        <fullName evidence="1">Uncharacterized protein</fullName>
    </submittedName>
</protein>
<evidence type="ECO:0000313" key="2">
    <source>
        <dbReference type="Proteomes" id="UP000242153"/>
    </source>
</evidence>
<name>A0ABX3D1Z1_9BACL</name>
<evidence type="ECO:0000313" key="1">
    <source>
        <dbReference type="EMBL" id="OHX52614.1"/>
    </source>
</evidence>
<reference evidence="1" key="1">
    <citation type="submission" date="2016-07" db="EMBL/GenBank/DDBJ databases">
        <title>Draft genome Planococcus salivarum.</title>
        <authorList>
            <person name="See-Too W.S."/>
        </authorList>
    </citation>
    <scope>NUCLEOTIDE SEQUENCE [LARGE SCALE GENOMIC DNA]</scope>
    <source>
        <strain evidence="1">DSM 23820</strain>
    </source>
</reference>
<gene>
    <name evidence="1" type="ORF">BB776_02115</name>
</gene>
<proteinExistence type="predicted"/>
<organism evidence="1 2">
    <name type="scientific">Planococcus salinarum</name>
    <dbReference type="NCBI Taxonomy" id="622695"/>
    <lineage>
        <taxon>Bacteria</taxon>
        <taxon>Bacillati</taxon>
        <taxon>Bacillota</taxon>
        <taxon>Bacilli</taxon>
        <taxon>Bacillales</taxon>
        <taxon>Caryophanaceae</taxon>
        <taxon>Planococcus</taxon>
    </lineage>
</organism>
<comment type="caution">
    <text evidence="1">The sequence shown here is derived from an EMBL/GenBank/DDBJ whole genome shotgun (WGS) entry which is preliminary data.</text>
</comment>
<keyword evidence="2" id="KW-1185">Reference proteome</keyword>